<dbReference type="AlphaFoldDB" id="A0A1G8FBG9"/>
<accession>A0A1G8FBG9</accession>
<name>A0A1G8FBG9_9PROT</name>
<keyword evidence="2" id="KW-1185">Reference proteome</keyword>
<gene>
    <name evidence="1" type="ORF">SAMN05421742_11320</name>
</gene>
<evidence type="ECO:0000313" key="2">
    <source>
        <dbReference type="Proteomes" id="UP000217076"/>
    </source>
</evidence>
<protein>
    <submittedName>
        <fullName evidence="1">Uncharacterized protein</fullName>
    </submittedName>
</protein>
<organism evidence="1 2">
    <name type="scientific">Roseospirillum parvum</name>
    <dbReference type="NCBI Taxonomy" id="83401"/>
    <lineage>
        <taxon>Bacteria</taxon>
        <taxon>Pseudomonadati</taxon>
        <taxon>Pseudomonadota</taxon>
        <taxon>Alphaproteobacteria</taxon>
        <taxon>Rhodospirillales</taxon>
        <taxon>Rhodospirillaceae</taxon>
        <taxon>Roseospirillum</taxon>
    </lineage>
</organism>
<proteinExistence type="predicted"/>
<dbReference type="STRING" id="83401.SAMN05421742_11320"/>
<dbReference type="Proteomes" id="UP000217076">
    <property type="component" value="Unassembled WGS sequence"/>
</dbReference>
<reference evidence="2" key="1">
    <citation type="submission" date="2016-10" db="EMBL/GenBank/DDBJ databases">
        <authorList>
            <person name="Varghese N."/>
            <person name="Submissions S."/>
        </authorList>
    </citation>
    <scope>NUCLEOTIDE SEQUENCE [LARGE SCALE GENOMIC DNA]</scope>
    <source>
        <strain evidence="2">930I</strain>
    </source>
</reference>
<dbReference type="EMBL" id="FNCV01000013">
    <property type="protein sequence ID" value="SDH79477.1"/>
    <property type="molecule type" value="Genomic_DNA"/>
</dbReference>
<sequence length="147" mass="14524">MTGGSSSVVAAAAPPAITEPPAGGATDQAFVAAAATAGTDGTSTNLAKVNNQAGRTYTLALADDGRLIRCTNAETITVTVPAQSSVAWPAGAVVHIEQGGAGTVTVAGARGVTVNSRDGMDSTVGQHSVATLMRVAEDTWTLTGDIE</sequence>
<evidence type="ECO:0000313" key="1">
    <source>
        <dbReference type="EMBL" id="SDH79477.1"/>
    </source>
</evidence>